<dbReference type="EMBL" id="JAQQWN010000004">
    <property type="protein sequence ID" value="KAK8087949.1"/>
    <property type="molecule type" value="Genomic_DNA"/>
</dbReference>
<protein>
    <submittedName>
        <fullName evidence="2">Uncharacterized protein</fullName>
    </submittedName>
</protein>
<evidence type="ECO:0000313" key="2">
    <source>
        <dbReference type="EMBL" id="KAK8087949.1"/>
    </source>
</evidence>
<dbReference type="RefSeq" id="XP_066670843.1">
    <property type="nucleotide sequence ID" value="XM_066807225.1"/>
</dbReference>
<proteinExistence type="predicted"/>
<name>A0ABR1WXU6_9PEZI</name>
<evidence type="ECO:0000313" key="3">
    <source>
        <dbReference type="Proteomes" id="UP001433268"/>
    </source>
</evidence>
<reference evidence="2 3" key="1">
    <citation type="submission" date="2023-01" db="EMBL/GenBank/DDBJ databases">
        <title>Analysis of 21 Apiospora genomes using comparative genomics revels a genus with tremendous synthesis potential of carbohydrate active enzymes and secondary metabolites.</title>
        <authorList>
            <person name="Sorensen T."/>
        </authorList>
    </citation>
    <scope>NUCLEOTIDE SEQUENCE [LARGE SCALE GENOMIC DNA]</scope>
    <source>
        <strain evidence="2 3">CBS 114990</strain>
    </source>
</reference>
<feature type="transmembrane region" description="Helical" evidence="1">
    <location>
        <begin position="111"/>
        <end position="128"/>
    </location>
</feature>
<comment type="caution">
    <text evidence="2">The sequence shown here is derived from an EMBL/GenBank/DDBJ whole genome shotgun (WGS) entry which is preliminary data.</text>
</comment>
<dbReference type="GeneID" id="92040285"/>
<keyword evidence="1" id="KW-0472">Membrane</keyword>
<gene>
    <name evidence="2" type="ORF">PG997_002910</name>
</gene>
<accession>A0ABR1WXU6</accession>
<keyword evidence="3" id="KW-1185">Reference proteome</keyword>
<sequence>MATRSKRQDWKDLRSPEDLKMYVGVHDYIAQLIRHGLVKEARYPNAASRRASEEKQAQYDPVRNTAFAAVASNYRRHARKQLEDLGCDLDQLESPLHLTQAHPLRQMTTRLLLVYFLMLLSSILLHALNVKGIL</sequence>
<keyword evidence="1" id="KW-0812">Transmembrane</keyword>
<keyword evidence="1" id="KW-1133">Transmembrane helix</keyword>
<evidence type="ECO:0000256" key="1">
    <source>
        <dbReference type="SAM" id="Phobius"/>
    </source>
</evidence>
<dbReference type="Proteomes" id="UP001433268">
    <property type="component" value="Unassembled WGS sequence"/>
</dbReference>
<organism evidence="2 3">
    <name type="scientific">Apiospora hydei</name>
    <dbReference type="NCBI Taxonomy" id="1337664"/>
    <lineage>
        <taxon>Eukaryota</taxon>
        <taxon>Fungi</taxon>
        <taxon>Dikarya</taxon>
        <taxon>Ascomycota</taxon>
        <taxon>Pezizomycotina</taxon>
        <taxon>Sordariomycetes</taxon>
        <taxon>Xylariomycetidae</taxon>
        <taxon>Amphisphaeriales</taxon>
        <taxon>Apiosporaceae</taxon>
        <taxon>Apiospora</taxon>
    </lineage>
</organism>